<evidence type="ECO:0000259" key="1">
    <source>
        <dbReference type="Pfam" id="PF20150"/>
    </source>
</evidence>
<feature type="domain" description="2EXR" evidence="1">
    <location>
        <begin position="8"/>
        <end position="96"/>
    </location>
</feature>
<dbReference type="Pfam" id="PF20150">
    <property type="entry name" value="2EXR"/>
    <property type="match status" value="1"/>
</dbReference>
<accession>A0A9P6LMZ1</accession>
<organism evidence="2 3">
    <name type="scientific">Colletotrichum karsti</name>
    <dbReference type="NCBI Taxonomy" id="1095194"/>
    <lineage>
        <taxon>Eukaryota</taxon>
        <taxon>Fungi</taxon>
        <taxon>Dikarya</taxon>
        <taxon>Ascomycota</taxon>
        <taxon>Pezizomycotina</taxon>
        <taxon>Sordariomycetes</taxon>
        <taxon>Hypocreomycetidae</taxon>
        <taxon>Glomerellales</taxon>
        <taxon>Glomerellaceae</taxon>
        <taxon>Colletotrichum</taxon>
        <taxon>Colletotrichum boninense species complex</taxon>
    </lineage>
</organism>
<dbReference type="GeneID" id="62159648"/>
<dbReference type="RefSeq" id="XP_038748416.1">
    <property type="nucleotide sequence ID" value="XM_038886574.1"/>
</dbReference>
<dbReference type="InterPro" id="IPR045518">
    <property type="entry name" value="2EXR"/>
</dbReference>
<name>A0A9P6LMZ1_9PEZI</name>
<sequence length="317" mass="35921">MEATPSTFHSFKNLPPELRLLIWEASVCVKSPGVKFVSLESNATAQNADGKYVVNLPCCSDEYATLNPSTFYIGQLMACRESRYAVLKQYTTGITAEARLTYRMRLYGRDVSFDSNALPKNDLTILHVLQKQQVDVDKAIEALGLTHRGLNFPLEPIAFEYAESWSFDPRKERFEDMKRGTGPRACFLKLLEPASEGSGEDRQIFHGDGYEFMDAKNHKVLWYQIDWEHAELVDPDTKLMSAWDFLAEVERSLPPHWGSLPKVTILIQPNSLSKVSSSECDLPKLPANLTWGEYKSLSQAQTCSRQNTQAKTDRLEI</sequence>
<dbReference type="AlphaFoldDB" id="A0A9P6LMZ1"/>
<protein>
    <recommendedName>
        <fullName evidence="1">2EXR domain-containing protein</fullName>
    </recommendedName>
</protein>
<reference evidence="2" key="2">
    <citation type="submission" date="2020-11" db="EMBL/GenBank/DDBJ databases">
        <title>Whole genome sequencing of Colletotrichum sp.</title>
        <authorList>
            <person name="Li H."/>
        </authorList>
    </citation>
    <scope>NUCLEOTIDE SEQUENCE</scope>
    <source>
        <strain evidence="2">CkLH20</strain>
    </source>
</reference>
<reference evidence="2" key="1">
    <citation type="submission" date="2020-03" db="EMBL/GenBank/DDBJ databases">
        <authorList>
            <person name="He L."/>
        </authorList>
    </citation>
    <scope>NUCLEOTIDE SEQUENCE</scope>
    <source>
        <strain evidence="2">CkLH20</strain>
    </source>
</reference>
<dbReference type="Proteomes" id="UP000781932">
    <property type="component" value="Unassembled WGS sequence"/>
</dbReference>
<gene>
    <name evidence="2" type="ORF">CkaCkLH20_03855</name>
</gene>
<proteinExistence type="predicted"/>
<dbReference type="PANTHER" id="PTHR35910">
    <property type="entry name" value="2EXR DOMAIN-CONTAINING PROTEIN"/>
    <property type="match status" value="1"/>
</dbReference>
<dbReference type="OrthoDB" id="3557569at2759"/>
<comment type="caution">
    <text evidence="2">The sequence shown here is derived from an EMBL/GenBank/DDBJ whole genome shotgun (WGS) entry which is preliminary data.</text>
</comment>
<evidence type="ECO:0000313" key="2">
    <source>
        <dbReference type="EMBL" id="KAF9878955.1"/>
    </source>
</evidence>
<evidence type="ECO:0000313" key="3">
    <source>
        <dbReference type="Proteomes" id="UP000781932"/>
    </source>
</evidence>
<dbReference type="EMBL" id="JAATWM020000009">
    <property type="protein sequence ID" value="KAF9878955.1"/>
    <property type="molecule type" value="Genomic_DNA"/>
</dbReference>
<keyword evidence="3" id="KW-1185">Reference proteome</keyword>
<dbReference type="PANTHER" id="PTHR35910:SF1">
    <property type="entry name" value="2EXR DOMAIN-CONTAINING PROTEIN"/>
    <property type="match status" value="1"/>
</dbReference>